<comment type="caution">
    <text evidence="1">The sequence shown here is derived from an EMBL/GenBank/DDBJ whole genome shotgun (WGS) entry which is preliminary data.</text>
</comment>
<evidence type="ECO:0000313" key="1">
    <source>
        <dbReference type="EMBL" id="OLL24713.1"/>
    </source>
</evidence>
<organism evidence="1 2">
    <name type="scientific">Neolecta irregularis (strain DAH-3)</name>
    <dbReference type="NCBI Taxonomy" id="1198029"/>
    <lineage>
        <taxon>Eukaryota</taxon>
        <taxon>Fungi</taxon>
        <taxon>Dikarya</taxon>
        <taxon>Ascomycota</taxon>
        <taxon>Taphrinomycotina</taxon>
        <taxon>Neolectales</taxon>
        <taxon>Neolectaceae</taxon>
        <taxon>Neolecta</taxon>
    </lineage>
</organism>
<name>A0A1U7LQ52_NEOID</name>
<proteinExistence type="predicted"/>
<keyword evidence="2" id="KW-1185">Reference proteome</keyword>
<protein>
    <submittedName>
        <fullName evidence="1">Uncharacterized protein</fullName>
    </submittedName>
</protein>
<evidence type="ECO:0000313" key="2">
    <source>
        <dbReference type="Proteomes" id="UP000186594"/>
    </source>
</evidence>
<dbReference type="EMBL" id="LXFE01000663">
    <property type="protein sequence ID" value="OLL24713.1"/>
    <property type="molecule type" value="Genomic_DNA"/>
</dbReference>
<gene>
    <name evidence="1" type="ORF">NEOLI_002949</name>
</gene>
<dbReference type="AlphaFoldDB" id="A0A1U7LQ52"/>
<accession>A0A1U7LQ52</accession>
<sequence>MSVRSSLHSEVPVEAKLIDLKEDDGEDIYLLLKRRGTRDNEEDRGGIAGYLDRLPDSAISVMGTRGIVSEEDIEVL</sequence>
<reference evidence="1 2" key="1">
    <citation type="submission" date="2016-04" db="EMBL/GenBank/DDBJ databases">
        <title>Evolutionary innovation and constraint leading to complex multicellularity in the Ascomycota.</title>
        <authorList>
            <person name="Cisse O."/>
            <person name="Nguyen A."/>
            <person name="Hewitt D.A."/>
            <person name="Jedd G."/>
            <person name="Stajich J.E."/>
        </authorList>
    </citation>
    <scope>NUCLEOTIDE SEQUENCE [LARGE SCALE GENOMIC DNA]</scope>
    <source>
        <strain evidence="1 2">DAH-3</strain>
    </source>
</reference>
<dbReference type="Proteomes" id="UP000186594">
    <property type="component" value="Unassembled WGS sequence"/>
</dbReference>